<comment type="similarity">
    <text evidence="1">Belongs to the aldose epimerase family.</text>
</comment>
<dbReference type="STRING" id="42251.A0A2T6ZBH3"/>
<dbReference type="PANTHER" id="PTHR10091:SF2">
    <property type="entry name" value="ALDOSE 1-EPIMERASE"/>
    <property type="match status" value="1"/>
</dbReference>
<dbReference type="EMBL" id="NESQ01000468">
    <property type="protein sequence ID" value="PUU72764.1"/>
    <property type="molecule type" value="Genomic_DNA"/>
</dbReference>
<dbReference type="PANTHER" id="PTHR10091">
    <property type="entry name" value="ALDOSE-1-EPIMERASE"/>
    <property type="match status" value="1"/>
</dbReference>
<evidence type="ECO:0000256" key="4">
    <source>
        <dbReference type="SAM" id="SignalP"/>
    </source>
</evidence>
<feature type="chain" id="PRO_5015785749" evidence="4">
    <location>
        <begin position="20"/>
        <end position="401"/>
    </location>
</feature>
<dbReference type="AlphaFoldDB" id="A0A2T6ZBH3"/>
<dbReference type="SUPFAM" id="SSF74650">
    <property type="entry name" value="Galactose mutarotase-like"/>
    <property type="match status" value="1"/>
</dbReference>
<dbReference type="InterPro" id="IPR008183">
    <property type="entry name" value="Aldose_1/G6P_1-epimerase"/>
</dbReference>
<keyword evidence="6" id="KW-1185">Reference proteome</keyword>
<evidence type="ECO:0000313" key="6">
    <source>
        <dbReference type="Proteomes" id="UP000244722"/>
    </source>
</evidence>
<keyword evidence="2" id="KW-0413">Isomerase</keyword>
<protein>
    <submittedName>
        <fullName evidence="5">Galactose mutarotase-like domain-containing protein</fullName>
    </submittedName>
</protein>
<dbReference type="GO" id="GO:0030246">
    <property type="term" value="F:carbohydrate binding"/>
    <property type="evidence" value="ECO:0007669"/>
    <property type="project" value="InterPro"/>
</dbReference>
<proteinExistence type="inferred from homology"/>
<dbReference type="InterPro" id="IPR011013">
    <property type="entry name" value="Gal_mutarotase_sf_dom"/>
</dbReference>
<dbReference type="InterPro" id="IPR014718">
    <property type="entry name" value="GH-type_carb-bd"/>
</dbReference>
<evidence type="ECO:0000256" key="2">
    <source>
        <dbReference type="ARBA" id="ARBA00023235"/>
    </source>
</evidence>
<organism evidence="5 6">
    <name type="scientific">Tuber borchii</name>
    <name type="common">White truffle</name>
    <dbReference type="NCBI Taxonomy" id="42251"/>
    <lineage>
        <taxon>Eukaryota</taxon>
        <taxon>Fungi</taxon>
        <taxon>Dikarya</taxon>
        <taxon>Ascomycota</taxon>
        <taxon>Pezizomycotina</taxon>
        <taxon>Pezizomycetes</taxon>
        <taxon>Pezizales</taxon>
        <taxon>Tuberaceae</taxon>
        <taxon>Tuber</taxon>
    </lineage>
</organism>
<keyword evidence="4" id="KW-0732">Signal</keyword>
<dbReference type="Gene3D" id="2.70.98.10">
    <property type="match status" value="1"/>
</dbReference>
<evidence type="ECO:0000256" key="1">
    <source>
        <dbReference type="ARBA" id="ARBA00006206"/>
    </source>
</evidence>
<dbReference type="Pfam" id="PF01263">
    <property type="entry name" value="Aldose_epim"/>
    <property type="match status" value="1"/>
</dbReference>
<accession>A0A2T6ZBH3</accession>
<reference evidence="5 6" key="1">
    <citation type="submission" date="2017-04" db="EMBL/GenBank/DDBJ databases">
        <title>Draft genome sequence of Tuber borchii Vittad., a whitish edible truffle.</title>
        <authorList>
            <consortium name="DOE Joint Genome Institute"/>
            <person name="Murat C."/>
            <person name="Kuo A."/>
            <person name="Barry K.W."/>
            <person name="Clum A."/>
            <person name="Dockter R.B."/>
            <person name="Fauchery L."/>
            <person name="Iotti M."/>
            <person name="Kohler A."/>
            <person name="Labutti K."/>
            <person name="Lindquist E.A."/>
            <person name="Lipzen A."/>
            <person name="Ohm R.A."/>
            <person name="Wang M."/>
            <person name="Grigoriev I.V."/>
            <person name="Zambonelli A."/>
            <person name="Martin F.M."/>
        </authorList>
    </citation>
    <scope>NUCLEOTIDE SEQUENCE [LARGE SCALE GENOMIC DNA]</scope>
    <source>
        <strain evidence="5 6">Tbo3840</strain>
    </source>
</reference>
<dbReference type="OrthoDB" id="274691at2759"/>
<dbReference type="Proteomes" id="UP000244722">
    <property type="component" value="Unassembled WGS sequence"/>
</dbReference>
<name>A0A2T6ZBH3_TUBBO</name>
<gene>
    <name evidence="5" type="ORF">B9Z19DRAFT_1059238</name>
</gene>
<dbReference type="CDD" id="cd09019">
    <property type="entry name" value="galactose_mutarotase_like"/>
    <property type="match status" value="1"/>
</dbReference>
<sequence>MKSLSILFTIFSAARGATAVPPPGPDGKYTLTAEGIRAQVNFVPMSIKWIGLTGLWQFIPFGAAITNLFVEDKNGVERDIVVGFDNAADYPPSALGHFGEIPGRYAGRIGNGQYTIDGVTYSTEKNNGNNTLHSGNNGWGFRTFEVVALTEASITFHIRDASNSSIGMLGDVDGYISYTLTPKSWKVKMSATAPDTHKTPLMLTQHTYWSLDAFSNPTTDLILDHSYYMPFSQRILEPDPNMLPTGQILSIPEGDINDFWSKPKLVGTDRNSPLWKSNCGDGCEGGYNNCWIVDKLGSQATEPVATLSSGWSGIKVDIYTDQVGMQVYSCNWVGDKMPIKKTQGGPGAATNGLMKPSGCIALEAQDWSDGINHPEWGRKQVYGPGETYIWEATYKFSTLED</sequence>
<dbReference type="GO" id="GO:0004034">
    <property type="term" value="F:aldose 1-epimerase activity"/>
    <property type="evidence" value="ECO:0007669"/>
    <property type="project" value="TreeGrafter"/>
</dbReference>
<feature type="signal peptide" evidence="4">
    <location>
        <begin position="1"/>
        <end position="19"/>
    </location>
</feature>
<evidence type="ECO:0000313" key="5">
    <source>
        <dbReference type="EMBL" id="PUU72764.1"/>
    </source>
</evidence>
<dbReference type="GO" id="GO:0006006">
    <property type="term" value="P:glucose metabolic process"/>
    <property type="evidence" value="ECO:0007669"/>
    <property type="project" value="TreeGrafter"/>
</dbReference>
<dbReference type="GO" id="GO:0033499">
    <property type="term" value="P:galactose catabolic process via UDP-galactose, Leloir pathway"/>
    <property type="evidence" value="ECO:0007669"/>
    <property type="project" value="TreeGrafter"/>
</dbReference>
<comment type="caution">
    <text evidence="5">The sequence shown here is derived from an EMBL/GenBank/DDBJ whole genome shotgun (WGS) entry which is preliminary data.</text>
</comment>
<keyword evidence="3" id="KW-0119">Carbohydrate metabolism</keyword>
<dbReference type="InterPro" id="IPR047215">
    <property type="entry name" value="Galactose_mutarotase-like"/>
</dbReference>
<evidence type="ECO:0000256" key="3">
    <source>
        <dbReference type="ARBA" id="ARBA00023277"/>
    </source>
</evidence>